<dbReference type="CDD" id="cd09870">
    <property type="entry name" value="PIN_YEN1"/>
    <property type="match status" value="1"/>
</dbReference>
<accession>A0AAD7B9U1</accession>
<dbReference type="SMART" id="SM00484">
    <property type="entry name" value="XPGI"/>
    <property type="match status" value="1"/>
</dbReference>
<dbReference type="AlphaFoldDB" id="A0AAD7B9U1"/>
<dbReference type="Pfam" id="PF00867">
    <property type="entry name" value="XPG_I"/>
    <property type="match status" value="1"/>
</dbReference>
<evidence type="ECO:0000259" key="1">
    <source>
        <dbReference type="SMART" id="SM00484"/>
    </source>
</evidence>
<evidence type="ECO:0000313" key="3">
    <source>
        <dbReference type="Proteomes" id="UP001221142"/>
    </source>
</evidence>
<dbReference type="PRINTS" id="PR00853">
    <property type="entry name" value="XPGRADSUPER"/>
</dbReference>
<dbReference type="SUPFAM" id="SSF88723">
    <property type="entry name" value="PIN domain-like"/>
    <property type="match status" value="1"/>
</dbReference>
<dbReference type="GO" id="GO:0006281">
    <property type="term" value="P:DNA repair"/>
    <property type="evidence" value="ECO:0007669"/>
    <property type="project" value="UniProtKB-ARBA"/>
</dbReference>
<dbReference type="GO" id="GO:0017108">
    <property type="term" value="F:5'-flap endonuclease activity"/>
    <property type="evidence" value="ECO:0007669"/>
    <property type="project" value="TreeGrafter"/>
</dbReference>
<name>A0AAD7B9U1_9AGAR</name>
<evidence type="ECO:0000313" key="2">
    <source>
        <dbReference type="EMBL" id="KAJ7614943.1"/>
    </source>
</evidence>
<dbReference type="InterPro" id="IPR006084">
    <property type="entry name" value="XPG/Rad2"/>
</dbReference>
<dbReference type="EMBL" id="JARKIF010000025">
    <property type="protein sequence ID" value="KAJ7614943.1"/>
    <property type="molecule type" value="Genomic_DNA"/>
</dbReference>
<comment type="caution">
    <text evidence="2">The sequence shown here is derived from an EMBL/GenBank/DDBJ whole genome shotgun (WGS) entry which is preliminary data.</text>
</comment>
<feature type="non-terminal residue" evidence="2">
    <location>
        <position position="304"/>
    </location>
</feature>
<dbReference type="PANTHER" id="PTHR11081">
    <property type="entry name" value="FLAP ENDONUCLEASE FAMILY MEMBER"/>
    <property type="match status" value="1"/>
</dbReference>
<dbReference type="InterPro" id="IPR029060">
    <property type="entry name" value="PIN-like_dom_sf"/>
</dbReference>
<dbReference type="InterPro" id="IPR006086">
    <property type="entry name" value="XPG-I_dom"/>
</dbReference>
<sequence length="304" mass="33462">LEKVFYQLCNLLHAPIVFVFVFDGPGRPSMKRGTRVVFHDNNREFMRDLKAMILAFGFYHYEASAPGEAEAELAQLNASGKIDAVITEDSDCFVFGARRVIRTHGLESLTDVAVSRPSVQNSALVYTLDTLPLDTDAFLLCALLLGGDYGPGIPGAGPKVATALAACGFGRELVKILKTCIGIVLDQRLDQWRRMLQKELAENTSGFLDCCHPSLAASMNPTFPDIRVAEMYLYPLTSKSPIFLGAAPDVSSWRPKLPDITSLSSFCSTKFGWQGQPLLKKFNSTLWPGAAFKLISLVRFRMSL</sequence>
<organism evidence="2 3">
    <name type="scientific">Roridomyces roridus</name>
    <dbReference type="NCBI Taxonomy" id="1738132"/>
    <lineage>
        <taxon>Eukaryota</taxon>
        <taxon>Fungi</taxon>
        <taxon>Dikarya</taxon>
        <taxon>Basidiomycota</taxon>
        <taxon>Agaricomycotina</taxon>
        <taxon>Agaricomycetes</taxon>
        <taxon>Agaricomycetidae</taxon>
        <taxon>Agaricales</taxon>
        <taxon>Marasmiineae</taxon>
        <taxon>Mycenaceae</taxon>
        <taxon>Roridomyces</taxon>
    </lineage>
</organism>
<dbReference type="Proteomes" id="UP001221142">
    <property type="component" value="Unassembled WGS sequence"/>
</dbReference>
<keyword evidence="3" id="KW-1185">Reference proteome</keyword>
<dbReference type="Gene3D" id="3.40.50.1010">
    <property type="entry name" value="5'-nuclease"/>
    <property type="match status" value="2"/>
</dbReference>
<protein>
    <submittedName>
        <fullName evidence="2">PIN domain-like protein</fullName>
    </submittedName>
</protein>
<dbReference type="SUPFAM" id="SSF47807">
    <property type="entry name" value="5' to 3' exonuclease, C-terminal subdomain"/>
    <property type="match status" value="1"/>
</dbReference>
<dbReference type="PANTHER" id="PTHR11081:SF75">
    <property type="entry name" value="ENDONUCLEASE, PUTATIVE (AFU_ORTHOLOGUE AFUA_3G13260)-RELATED"/>
    <property type="match status" value="1"/>
</dbReference>
<proteinExistence type="predicted"/>
<feature type="domain" description="XPG-I" evidence="1">
    <location>
        <begin position="65"/>
        <end position="130"/>
    </location>
</feature>
<gene>
    <name evidence="2" type="ORF">FB45DRAFT_758133</name>
</gene>
<reference evidence="2" key="1">
    <citation type="submission" date="2023-03" db="EMBL/GenBank/DDBJ databases">
        <title>Massive genome expansion in bonnet fungi (Mycena s.s.) driven by repeated elements and novel gene families across ecological guilds.</title>
        <authorList>
            <consortium name="Lawrence Berkeley National Laboratory"/>
            <person name="Harder C.B."/>
            <person name="Miyauchi S."/>
            <person name="Viragh M."/>
            <person name="Kuo A."/>
            <person name="Thoen E."/>
            <person name="Andreopoulos B."/>
            <person name="Lu D."/>
            <person name="Skrede I."/>
            <person name="Drula E."/>
            <person name="Henrissat B."/>
            <person name="Morin E."/>
            <person name="Kohler A."/>
            <person name="Barry K."/>
            <person name="LaButti K."/>
            <person name="Morin E."/>
            <person name="Salamov A."/>
            <person name="Lipzen A."/>
            <person name="Mereny Z."/>
            <person name="Hegedus B."/>
            <person name="Baldrian P."/>
            <person name="Stursova M."/>
            <person name="Weitz H."/>
            <person name="Taylor A."/>
            <person name="Grigoriev I.V."/>
            <person name="Nagy L.G."/>
            <person name="Martin F."/>
            <person name="Kauserud H."/>
        </authorList>
    </citation>
    <scope>NUCLEOTIDE SEQUENCE</scope>
    <source>
        <strain evidence="2">9284</strain>
    </source>
</reference>
<dbReference type="InterPro" id="IPR036279">
    <property type="entry name" value="5-3_exonuclease_C_sf"/>
</dbReference>